<feature type="compositionally biased region" description="Basic and acidic residues" evidence="1">
    <location>
        <begin position="111"/>
        <end position="126"/>
    </location>
</feature>
<feature type="compositionally biased region" description="Basic and acidic residues" evidence="1">
    <location>
        <begin position="252"/>
        <end position="272"/>
    </location>
</feature>
<feature type="compositionally biased region" description="Basic residues" evidence="1">
    <location>
        <begin position="284"/>
        <end position="296"/>
    </location>
</feature>
<feature type="compositionally biased region" description="Basic residues" evidence="1">
    <location>
        <begin position="65"/>
        <end position="74"/>
    </location>
</feature>
<feature type="compositionally biased region" description="Basic and acidic residues" evidence="1">
    <location>
        <begin position="317"/>
        <end position="350"/>
    </location>
</feature>
<evidence type="ECO:0000256" key="1">
    <source>
        <dbReference type="SAM" id="MobiDB-lite"/>
    </source>
</evidence>
<feature type="compositionally biased region" description="Basic residues" evidence="1">
    <location>
        <begin position="204"/>
        <end position="220"/>
    </location>
</feature>
<sequence length="386" mass="43674">GAHPRAARHRADRRDRRRRRVRVHAGVPRRPQRGVGAARARDRRGGAQRRGGAAAGERRPPDEHRRRRRRRGGHVRAAQQRPRDHAAHLAQRQPLPADGRRLVGVRQRRRDGRDGGAHHAPHESRAHVVAPADHLPRRAHLERRDAHRRLVRDQRQRRRPAGVGGVQPARPRQAGDRRQRLVQHHDLGQQGVAVGRGAEDPRGLRGRRHEHVLQVRHRLRLEHAPGERRHHAPPGVEQPARAAPPAGARRRPVQDRHAGRARDQLGRADGRRAAPPVLHVLPAHLRRGQPQAHRRPRAGDPPRERQPGGAGRVRVLRPGDRPRLPQDGGHRGPLQRRRDGGQRAPRPERGARRRRDLVLVVRDRARAQRLRHAPSRGAPRLGAGVL</sequence>
<accession>A0A6J4JWE3</accession>
<evidence type="ECO:0000313" key="2">
    <source>
        <dbReference type="EMBL" id="CAA9289373.1"/>
    </source>
</evidence>
<feature type="region of interest" description="Disordered" evidence="1">
    <location>
        <begin position="1"/>
        <end position="356"/>
    </location>
</feature>
<feature type="compositionally biased region" description="Low complexity" evidence="1">
    <location>
        <begin position="24"/>
        <end position="38"/>
    </location>
</feature>
<feature type="compositionally biased region" description="Basic residues" evidence="1">
    <location>
        <begin position="137"/>
        <end position="160"/>
    </location>
</feature>
<organism evidence="2">
    <name type="scientific">uncultured Gemmatimonadaceae bacterium</name>
    <dbReference type="NCBI Taxonomy" id="246130"/>
    <lineage>
        <taxon>Bacteria</taxon>
        <taxon>Pseudomonadati</taxon>
        <taxon>Gemmatimonadota</taxon>
        <taxon>Gemmatimonadia</taxon>
        <taxon>Gemmatimonadales</taxon>
        <taxon>Gemmatimonadaceae</taxon>
        <taxon>environmental samples</taxon>
    </lineage>
</organism>
<feature type="non-terminal residue" evidence="2">
    <location>
        <position position="386"/>
    </location>
</feature>
<feature type="non-terminal residue" evidence="2">
    <location>
        <position position="1"/>
    </location>
</feature>
<dbReference type="AlphaFoldDB" id="A0A6J4JWE3"/>
<reference evidence="2" key="1">
    <citation type="submission" date="2020-02" db="EMBL/GenBank/DDBJ databases">
        <authorList>
            <person name="Meier V. D."/>
        </authorList>
    </citation>
    <scope>NUCLEOTIDE SEQUENCE</scope>
    <source>
        <strain evidence="2">AVDCRST_MAG11</strain>
    </source>
</reference>
<name>A0A6J4JWE3_9BACT</name>
<feature type="compositionally biased region" description="Basic residues" evidence="1">
    <location>
        <begin position="1"/>
        <end position="23"/>
    </location>
</feature>
<protein>
    <submittedName>
        <fullName evidence="2">Uncharacterized protein</fullName>
    </submittedName>
</protein>
<feature type="compositionally biased region" description="Basic and acidic residues" evidence="1">
    <location>
        <begin position="173"/>
        <end position="187"/>
    </location>
</feature>
<feature type="compositionally biased region" description="Basic and acidic residues" evidence="1">
    <location>
        <begin position="297"/>
        <end position="306"/>
    </location>
</feature>
<gene>
    <name evidence="2" type="ORF">AVDCRST_MAG11-4</name>
</gene>
<dbReference type="EMBL" id="CADCTU010000002">
    <property type="protein sequence ID" value="CAA9289373.1"/>
    <property type="molecule type" value="Genomic_DNA"/>
</dbReference>
<proteinExistence type="predicted"/>